<dbReference type="Proteomes" id="UP001234297">
    <property type="component" value="Chromosome 6"/>
</dbReference>
<dbReference type="EMBL" id="CM056814">
    <property type="protein sequence ID" value="KAJ8628132.1"/>
    <property type="molecule type" value="Genomic_DNA"/>
</dbReference>
<reference evidence="1 2" key="1">
    <citation type="journal article" date="2022" name="Hortic Res">
        <title>A haplotype resolved chromosomal level avocado genome allows analysis of novel avocado genes.</title>
        <authorList>
            <person name="Nath O."/>
            <person name="Fletcher S.J."/>
            <person name="Hayward A."/>
            <person name="Shaw L.M."/>
            <person name="Masouleh A.K."/>
            <person name="Furtado A."/>
            <person name="Henry R.J."/>
            <person name="Mitter N."/>
        </authorList>
    </citation>
    <scope>NUCLEOTIDE SEQUENCE [LARGE SCALE GENOMIC DNA]</scope>
    <source>
        <strain evidence="2">cv. Hass</strain>
    </source>
</reference>
<keyword evidence="2" id="KW-1185">Reference proteome</keyword>
<evidence type="ECO:0000313" key="1">
    <source>
        <dbReference type="EMBL" id="KAJ8628132.1"/>
    </source>
</evidence>
<name>A0ACC2L443_PERAE</name>
<gene>
    <name evidence="1" type="ORF">MRB53_021439</name>
</gene>
<organism evidence="1 2">
    <name type="scientific">Persea americana</name>
    <name type="common">Avocado</name>
    <dbReference type="NCBI Taxonomy" id="3435"/>
    <lineage>
        <taxon>Eukaryota</taxon>
        <taxon>Viridiplantae</taxon>
        <taxon>Streptophyta</taxon>
        <taxon>Embryophyta</taxon>
        <taxon>Tracheophyta</taxon>
        <taxon>Spermatophyta</taxon>
        <taxon>Magnoliopsida</taxon>
        <taxon>Magnoliidae</taxon>
        <taxon>Laurales</taxon>
        <taxon>Lauraceae</taxon>
        <taxon>Persea</taxon>
    </lineage>
</organism>
<evidence type="ECO:0000313" key="2">
    <source>
        <dbReference type="Proteomes" id="UP001234297"/>
    </source>
</evidence>
<comment type="caution">
    <text evidence="1">The sequence shown here is derived from an EMBL/GenBank/DDBJ whole genome shotgun (WGS) entry which is preliminary data.</text>
</comment>
<protein>
    <submittedName>
        <fullName evidence="1">Uncharacterized protein</fullName>
    </submittedName>
</protein>
<sequence>MADDRICGGNWWNSSRPGFSGLSSPCSTAPSDLGGFGWTEISRSCEEPVSISDSSMVFRDAQKAQAPDSAGTGGVLMDSTLQMAGFGLSQPMDWNQALLRSSGRAESNFHDMLQEDSNSVPSFRQETVMESIQVQKDWSPKDFMGSGEEASANVFKQINQSLNLDQPRLNSTGDCVVSCQGLPANSFSMTSAPFGSPSTLLQGLFDSNLQPQQAIFDNRSINYMNSNEFSPSWPKFSQFLNPSTPKQQPSNQLQFSNNTPFWNASATSMSNVRSNFYPFPQNQFLTNNFEEKPNCSNLSVKPNMDEIRDSSSTTKKNNNESAMKRPRIETPSPVPTFKVRKEKLGDRITALQQLVSPFGKTDTASVLFEAIDYIKFLHEQVNALSTPYMKSGAPMQHPQSSDKGKDGEGPKQDLRSRGLCLVPISSTYTVTNEVAPDIWTPTFGGSFR</sequence>
<accession>A0ACC2L443</accession>
<proteinExistence type="predicted"/>